<keyword evidence="5 6" id="KW-0472">Membrane</keyword>
<accession>A0A1M4PSA7</accession>
<dbReference type="Pfam" id="PF01943">
    <property type="entry name" value="Polysacc_synt"/>
    <property type="match status" value="1"/>
</dbReference>
<dbReference type="PIRSF" id="PIRSF038958">
    <property type="entry name" value="PG_synth_SpoVB"/>
    <property type="match status" value="1"/>
</dbReference>
<comment type="subcellular location">
    <subcellularLocation>
        <location evidence="1">Cell membrane</location>
        <topology evidence="1">Multi-pass membrane protein</topology>
    </subcellularLocation>
</comment>
<evidence type="ECO:0000256" key="6">
    <source>
        <dbReference type="SAM" id="Phobius"/>
    </source>
</evidence>
<dbReference type="AlphaFoldDB" id="A0A1M4PSA7"/>
<feature type="transmembrane region" description="Helical" evidence="6">
    <location>
        <begin position="160"/>
        <end position="175"/>
    </location>
</feature>
<feature type="transmembrane region" description="Helical" evidence="6">
    <location>
        <begin position="462"/>
        <end position="484"/>
    </location>
</feature>
<feature type="transmembrane region" description="Helical" evidence="6">
    <location>
        <begin position="394"/>
        <end position="414"/>
    </location>
</feature>
<feature type="transmembrane region" description="Helical" evidence="6">
    <location>
        <begin position="119"/>
        <end position="139"/>
    </location>
</feature>
<proteinExistence type="predicted"/>
<sequence length="540" mass="58179">MTKDNFLKGAAILGIAGAIVKILGAFYRIPLNNILGSEGIGYYQTAYPLYVLLLTISTAGFPVAVAKLVSEKRAIEDYRGAHKVFKVAFLGLLIAGALTSLFVFINAKNIVESLGNEDAYYALIALVPALFFVPIMAAFRGYFQGRQTMTPTALSQIVEQLFRVAAGLLVTYYLLDRGLPIAAGGASFGGSIGAITGAITMIFIYIFKRRDIGEEIKSSLEVEEESVNKIIKDLLVIAIPITIGAAIVPIMNSIDTLLVFKRLNSIGFTKEEANALYGQLTGHAQTLINLPLIFSTALAISLVPAIATANMKKNYKSIRNITASGIRITLLIGLPAALGLFILAKPIIGLLYFKLNQGEIISTGEILSILSFGVIFLTLVQSLTAILQGLGRPLVPVVNLAIGAAVKVFLTYTLTGIRTINVKGAAVSTVTAYLIAAILDLMAVRKYTRLKLSFREMFLRPLVSSIGMALVAKLVHASLMNIVGDKLSTILAIILAAITYFVLLIITGSLTYEDFSLLPKGDRIAKKLLELNILKNKKEK</sequence>
<dbReference type="RefSeq" id="WP_109840720.1">
    <property type="nucleotide sequence ID" value="NZ_LT669839.1"/>
</dbReference>
<dbReference type="CDD" id="cd13124">
    <property type="entry name" value="MATE_SpoVB_like"/>
    <property type="match status" value="1"/>
</dbReference>
<feature type="transmembrane region" description="Helical" evidence="6">
    <location>
        <begin position="234"/>
        <end position="254"/>
    </location>
</feature>
<dbReference type="OrthoDB" id="9775950at2"/>
<dbReference type="InterPro" id="IPR050833">
    <property type="entry name" value="Poly_Biosynth_Transport"/>
</dbReference>
<evidence type="ECO:0000256" key="4">
    <source>
        <dbReference type="ARBA" id="ARBA00022989"/>
    </source>
</evidence>
<feature type="transmembrane region" description="Helical" evidence="6">
    <location>
        <begin position="328"/>
        <end position="354"/>
    </location>
</feature>
<keyword evidence="4 6" id="KW-1133">Transmembrane helix</keyword>
<evidence type="ECO:0000313" key="7">
    <source>
        <dbReference type="EMBL" id="SHD78397.1"/>
    </source>
</evidence>
<dbReference type="InterPro" id="IPR002797">
    <property type="entry name" value="Polysacc_synth"/>
</dbReference>
<organism evidence="7 8">
    <name type="scientific">[Clostridium] ultunense Esp</name>
    <dbReference type="NCBI Taxonomy" id="1288971"/>
    <lineage>
        <taxon>Bacteria</taxon>
        <taxon>Bacillati</taxon>
        <taxon>Bacillota</taxon>
        <taxon>Tissierellia</taxon>
        <taxon>Tissierellales</taxon>
        <taxon>Tepidimicrobiaceae</taxon>
        <taxon>Schnuerera</taxon>
    </lineage>
</organism>
<feature type="transmembrane region" description="Helical" evidence="6">
    <location>
        <begin position="47"/>
        <end position="66"/>
    </location>
</feature>
<keyword evidence="8" id="KW-1185">Reference proteome</keyword>
<evidence type="ECO:0000256" key="2">
    <source>
        <dbReference type="ARBA" id="ARBA00022475"/>
    </source>
</evidence>
<feature type="transmembrane region" description="Helical" evidence="6">
    <location>
        <begin position="366"/>
        <end position="387"/>
    </location>
</feature>
<evidence type="ECO:0000256" key="3">
    <source>
        <dbReference type="ARBA" id="ARBA00022692"/>
    </source>
</evidence>
<feature type="transmembrane region" description="Helical" evidence="6">
    <location>
        <begin position="87"/>
        <end position="107"/>
    </location>
</feature>
<dbReference type="InterPro" id="IPR024923">
    <property type="entry name" value="PG_synth_SpoVB"/>
</dbReference>
<dbReference type="EMBL" id="LT669839">
    <property type="protein sequence ID" value="SHD78397.1"/>
    <property type="molecule type" value="Genomic_DNA"/>
</dbReference>
<feature type="transmembrane region" description="Helical" evidence="6">
    <location>
        <begin position="7"/>
        <end position="27"/>
    </location>
</feature>
<dbReference type="GO" id="GO:0005886">
    <property type="term" value="C:plasma membrane"/>
    <property type="evidence" value="ECO:0007669"/>
    <property type="project" value="UniProtKB-SubCell"/>
</dbReference>
<name>A0A1M4PSA7_9FIRM</name>
<feature type="transmembrane region" description="Helical" evidence="6">
    <location>
        <begin position="420"/>
        <end position="441"/>
    </location>
</feature>
<reference evidence="7 8" key="1">
    <citation type="submission" date="2016-11" db="EMBL/GenBank/DDBJ databases">
        <authorList>
            <person name="Manzoor S."/>
        </authorList>
    </citation>
    <scope>NUCLEOTIDE SEQUENCE [LARGE SCALE GENOMIC DNA]</scope>
    <source>
        <strain evidence="7">Clostridium ultunense strain Esp</strain>
    </source>
</reference>
<evidence type="ECO:0000256" key="1">
    <source>
        <dbReference type="ARBA" id="ARBA00004651"/>
    </source>
</evidence>
<dbReference type="Proteomes" id="UP000245423">
    <property type="component" value="Chromosome 1"/>
</dbReference>
<dbReference type="PANTHER" id="PTHR30250:SF21">
    <property type="entry name" value="LIPID II FLIPPASE MURJ"/>
    <property type="match status" value="1"/>
</dbReference>
<feature type="transmembrane region" description="Helical" evidence="6">
    <location>
        <begin position="287"/>
        <end position="307"/>
    </location>
</feature>
<evidence type="ECO:0000313" key="8">
    <source>
        <dbReference type="Proteomes" id="UP000245423"/>
    </source>
</evidence>
<gene>
    <name evidence="7" type="ORF">CUESP1_3069</name>
</gene>
<evidence type="ECO:0000256" key="5">
    <source>
        <dbReference type="ARBA" id="ARBA00023136"/>
    </source>
</evidence>
<feature type="transmembrane region" description="Helical" evidence="6">
    <location>
        <begin position="181"/>
        <end position="207"/>
    </location>
</feature>
<dbReference type="PANTHER" id="PTHR30250">
    <property type="entry name" value="PST FAMILY PREDICTED COLANIC ACID TRANSPORTER"/>
    <property type="match status" value="1"/>
</dbReference>
<protein>
    <submittedName>
        <fullName evidence="7">Stage V sporulation protein B</fullName>
    </submittedName>
</protein>
<keyword evidence="2" id="KW-1003">Cell membrane</keyword>
<keyword evidence="3 6" id="KW-0812">Transmembrane</keyword>
<feature type="transmembrane region" description="Helical" evidence="6">
    <location>
        <begin position="490"/>
        <end position="512"/>
    </location>
</feature>